<organism evidence="3 4">
    <name type="scientific">Adineta ricciae</name>
    <name type="common">Rotifer</name>
    <dbReference type="NCBI Taxonomy" id="249248"/>
    <lineage>
        <taxon>Eukaryota</taxon>
        <taxon>Metazoa</taxon>
        <taxon>Spiralia</taxon>
        <taxon>Gnathifera</taxon>
        <taxon>Rotifera</taxon>
        <taxon>Eurotatoria</taxon>
        <taxon>Bdelloidea</taxon>
        <taxon>Adinetida</taxon>
        <taxon>Adinetidae</taxon>
        <taxon>Adineta</taxon>
    </lineage>
</organism>
<sequence>MEWLFLLLLFIDYSSVINGNDFQCLICDNFLDGPGCGEFTRPIPVRTCQTFCYFAVLHNRTLSSSFNSREYPKTRAIRDCSPYTDMTIEGNTLLQTKIESLSLTDIITIKRCNSEQCNNDFYLNAEQFISGISSSYRQISVPCLFFSLVIIFYYSKSMF</sequence>
<evidence type="ECO:0000256" key="1">
    <source>
        <dbReference type="SAM" id="Phobius"/>
    </source>
</evidence>
<reference evidence="3" key="1">
    <citation type="submission" date="2021-02" db="EMBL/GenBank/DDBJ databases">
        <authorList>
            <person name="Nowell W R."/>
        </authorList>
    </citation>
    <scope>NUCLEOTIDE SEQUENCE</scope>
</reference>
<evidence type="ECO:0000313" key="3">
    <source>
        <dbReference type="EMBL" id="CAF1572877.1"/>
    </source>
</evidence>
<keyword evidence="4" id="KW-1185">Reference proteome</keyword>
<name>A0A815YQ83_ADIRI</name>
<accession>A0A815YQ83</accession>
<dbReference type="Proteomes" id="UP000663828">
    <property type="component" value="Unassembled WGS sequence"/>
</dbReference>
<feature type="signal peptide" evidence="2">
    <location>
        <begin position="1"/>
        <end position="19"/>
    </location>
</feature>
<keyword evidence="2" id="KW-0732">Signal</keyword>
<keyword evidence="1" id="KW-1133">Transmembrane helix</keyword>
<evidence type="ECO:0000256" key="2">
    <source>
        <dbReference type="SAM" id="SignalP"/>
    </source>
</evidence>
<evidence type="ECO:0000313" key="4">
    <source>
        <dbReference type="Proteomes" id="UP000663828"/>
    </source>
</evidence>
<keyword evidence="1" id="KW-0812">Transmembrane</keyword>
<feature type="chain" id="PRO_5032764085" evidence="2">
    <location>
        <begin position="20"/>
        <end position="159"/>
    </location>
</feature>
<gene>
    <name evidence="3" type="ORF">XAT740_LOCUS44653</name>
</gene>
<proteinExistence type="predicted"/>
<dbReference type="AlphaFoldDB" id="A0A815YQ83"/>
<dbReference type="EMBL" id="CAJNOR010005695">
    <property type="protein sequence ID" value="CAF1572877.1"/>
    <property type="molecule type" value="Genomic_DNA"/>
</dbReference>
<protein>
    <submittedName>
        <fullName evidence="3">Uncharacterized protein</fullName>
    </submittedName>
</protein>
<comment type="caution">
    <text evidence="3">The sequence shown here is derived from an EMBL/GenBank/DDBJ whole genome shotgun (WGS) entry which is preliminary data.</text>
</comment>
<keyword evidence="1" id="KW-0472">Membrane</keyword>
<feature type="transmembrane region" description="Helical" evidence="1">
    <location>
        <begin position="136"/>
        <end position="154"/>
    </location>
</feature>